<dbReference type="Gene3D" id="3.40.630.30">
    <property type="match status" value="1"/>
</dbReference>
<gene>
    <name evidence="4" type="ORF">FHR34_001407</name>
</gene>
<keyword evidence="1 4" id="KW-0808">Transferase</keyword>
<dbReference type="CDD" id="cd04301">
    <property type="entry name" value="NAT_SF"/>
    <property type="match status" value="2"/>
</dbReference>
<name>A0A7W7QZK7_KITKI</name>
<dbReference type="InterPro" id="IPR000182">
    <property type="entry name" value="GNAT_dom"/>
</dbReference>
<dbReference type="PROSITE" id="PS51186">
    <property type="entry name" value="GNAT"/>
    <property type="match status" value="1"/>
</dbReference>
<sequence>MDGVLVGLGKLSLEGDENSGIAQAEVTVHPDVRRQGIGTALLRALVPAVRDSGRPTVNGTAMKSGSPGAVWADGLGFRVVNRTVIQELVVDGTKPELWEVPVPEGYRLTSWVGSTPQELIESYAVAREAVQDAPLGESSVRLARWDPQRIRREERALAEQGAEERVVVTIHQASGEVVGVTGILTYAYRPETCYQHDTSVVATHRGRGLGRAMKAAMMRELVVERPQVRRIVTSTNADNVHMIAVNDAIGYHVLRRLIWVETTASALAETLR</sequence>
<dbReference type="Proteomes" id="UP000540506">
    <property type="component" value="Unassembled WGS sequence"/>
</dbReference>
<accession>A0A7W7QZK7</accession>
<dbReference type="PANTHER" id="PTHR43877:SF1">
    <property type="entry name" value="ACETYLTRANSFERASE"/>
    <property type="match status" value="1"/>
</dbReference>
<evidence type="ECO:0000256" key="2">
    <source>
        <dbReference type="ARBA" id="ARBA00023315"/>
    </source>
</evidence>
<protein>
    <submittedName>
        <fullName evidence="4">RimJ/RimL family protein N-acetyltransferase</fullName>
    </submittedName>
</protein>
<dbReference type="GO" id="GO:0016747">
    <property type="term" value="F:acyltransferase activity, transferring groups other than amino-acyl groups"/>
    <property type="evidence" value="ECO:0007669"/>
    <property type="project" value="InterPro"/>
</dbReference>
<keyword evidence="5" id="KW-1185">Reference proteome</keyword>
<dbReference type="PANTHER" id="PTHR43877">
    <property type="entry name" value="AMINOALKYLPHOSPHONATE N-ACETYLTRANSFERASE-RELATED-RELATED"/>
    <property type="match status" value="1"/>
</dbReference>
<keyword evidence="2" id="KW-0012">Acyltransferase</keyword>
<evidence type="ECO:0000256" key="1">
    <source>
        <dbReference type="ARBA" id="ARBA00022679"/>
    </source>
</evidence>
<dbReference type="Pfam" id="PF00583">
    <property type="entry name" value="Acetyltransf_1"/>
    <property type="match status" value="1"/>
</dbReference>
<dbReference type="EMBL" id="JACHJV010000001">
    <property type="protein sequence ID" value="MBB4922414.1"/>
    <property type="molecule type" value="Genomic_DNA"/>
</dbReference>
<reference evidence="4 5" key="1">
    <citation type="submission" date="2020-08" db="EMBL/GenBank/DDBJ databases">
        <title>Sequencing the genomes of 1000 actinobacteria strains.</title>
        <authorList>
            <person name="Klenk H.-P."/>
        </authorList>
    </citation>
    <scope>NUCLEOTIDE SEQUENCE [LARGE SCALE GENOMIC DNA]</scope>
    <source>
        <strain evidence="4 5">DSM 41654</strain>
    </source>
</reference>
<comment type="caution">
    <text evidence="4">The sequence shown here is derived from an EMBL/GenBank/DDBJ whole genome shotgun (WGS) entry which is preliminary data.</text>
</comment>
<evidence type="ECO:0000313" key="5">
    <source>
        <dbReference type="Proteomes" id="UP000540506"/>
    </source>
</evidence>
<organism evidence="4 5">
    <name type="scientific">Kitasatospora kifunensis</name>
    <name type="common">Streptomyces kifunensis</name>
    <dbReference type="NCBI Taxonomy" id="58351"/>
    <lineage>
        <taxon>Bacteria</taxon>
        <taxon>Bacillati</taxon>
        <taxon>Actinomycetota</taxon>
        <taxon>Actinomycetes</taxon>
        <taxon>Kitasatosporales</taxon>
        <taxon>Streptomycetaceae</taxon>
        <taxon>Kitasatospora</taxon>
    </lineage>
</organism>
<dbReference type="Pfam" id="PF13508">
    <property type="entry name" value="Acetyltransf_7"/>
    <property type="match status" value="1"/>
</dbReference>
<evidence type="ECO:0000259" key="3">
    <source>
        <dbReference type="PROSITE" id="PS51186"/>
    </source>
</evidence>
<proteinExistence type="predicted"/>
<dbReference type="InterPro" id="IPR016181">
    <property type="entry name" value="Acyl_CoA_acyltransferase"/>
</dbReference>
<dbReference type="InterPro" id="IPR050832">
    <property type="entry name" value="Bact_Acetyltransf"/>
</dbReference>
<evidence type="ECO:0000313" key="4">
    <source>
        <dbReference type="EMBL" id="MBB4922414.1"/>
    </source>
</evidence>
<dbReference type="AlphaFoldDB" id="A0A7W7QZK7"/>
<feature type="domain" description="N-acetyltransferase" evidence="3">
    <location>
        <begin position="1"/>
        <end position="103"/>
    </location>
</feature>
<dbReference type="SUPFAM" id="SSF55729">
    <property type="entry name" value="Acyl-CoA N-acyltransferases (Nat)"/>
    <property type="match status" value="2"/>
</dbReference>